<protein>
    <submittedName>
        <fullName evidence="1">Clp protease proteolytic subunit</fullName>
    </submittedName>
</protein>
<dbReference type="PANTHER" id="PTHR48481">
    <property type="entry name" value="ATP-DEPENDENT CLP PROTEASE PROTEOLYTIC SUBUNIT"/>
    <property type="match status" value="1"/>
</dbReference>
<dbReference type="GO" id="GO:0006508">
    <property type="term" value="P:proteolysis"/>
    <property type="evidence" value="ECO:0007669"/>
    <property type="project" value="UniProtKB-KW"/>
</dbReference>
<accession>A0ABD1X2C6</accession>
<evidence type="ECO:0000313" key="2">
    <source>
        <dbReference type="Proteomes" id="UP001604277"/>
    </source>
</evidence>
<reference evidence="2" key="1">
    <citation type="submission" date="2024-07" db="EMBL/GenBank/DDBJ databases">
        <title>Two chromosome-level genome assemblies of Korean endemic species Abeliophyllum distichum and Forsythia ovata (Oleaceae).</title>
        <authorList>
            <person name="Jang H."/>
        </authorList>
    </citation>
    <scope>NUCLEOTIDE SEQUENCE [LARGE SCALE GENOMIC DNA]</scope>
</reference>
<dbReference type="Proteomes" id="UP001604277">
    <property type="component" value="Unassembled WGS sequence"/>
</dbReference>
<name>A0ABD1X2C6_9LAMI</name>
<sequence>MIHESTSSFYEAQTREFILEVEEQLKLGEILTRVYVQRIGKPLWVVFENMFLCQQLTEAQAYGIVDLVALTAFGKRNRDARGIKWGHSKYFDAIIVQLTAFGKRNRDARGIKWGHSKYFDAIIVQVYYE</sequence>
<comment type="caution">
    <text evidence="1">The sequence shown here is derived from an EMBL/GenBank/DDBJ whole genome shotgun (WGS) entry which is preliminary data.</text>
</comment>
<keyword evidence="1" id="KW-0645">Protease</keyword>
<organism evidence="1 2">
    <name type="scientific">Forsythia ovata</name>
    <dbReference type="NCBI Taxonomy" id="205694"/>
    <lineage>
        <taxon>Eukaryota</taxon>
        <taxon>Viridiplantae</taxon>
        <taxon>Streptophyta</taxon>
        <taxon>Embryophyta</taxon>
        <taxon>Tracheophyta</taxon>
        <taxon>Spermatophyta</taxon>
        <taxon>Magnoliopsida</taxon>
        <taxon>eudicotyledons</taxon>
        <taxon>Gunneridae</taxon>
        <taxon>Pentapetalae</taxon>
        <taxon>asterids</taxon>
        <taxon>lamiids</taxon>
        <taxon>Lamiales</taxon>
        <taxon>Oleaceae</taxon>
        <taxon>Forsythieae</taxon>
        <taxon>Forsythia</taxon>
    </lineage>
</organism>
<dbReference type="PANTHER" id="PTHR48481:SF1">
    <property type="entry name" value="ATP-DEPENDENT CLP PROTEASE PROTEOLYTIC SUBUNIT"/>
    <property type="match status" value="1"/>
</dbReference>
<dbReference type="GO" id="GO:0008233">
    <property type="term" value="F:peptidase activity"/>
    <property type="evidence" value="ECO:0007669"/>
    <property type="project" value="UniProtKB-KW"/>
</dbReference>
<dbReference type="AlphaFoldDB" id="A0ABD1X2C6"/>
<proteinExistence type="predicted"/>
<gene>
    <name evidence="1" type="ORF">Fot_00843</name>
</gene>
<keyword evidence="1" id="KW-0378">Hydrolase</keyword>
<keyword evidence="2" id="KW-1185">Reference proteome</keyword>
<evidence type="ECO:0000313" key="1">
    <source>
        <dbReference type="EMBL" id="KAL2556104.1"/>
    </source>
</evidence>
<dbReference type="EMBL" id="JBFOLJ010000001">
    <property type="protein sequence ID" value="KAL2556104.1"/>
    <property type="molecule type" value="Genomic_DNA"/>
</dbReference>